<comment type="caution">
    <text evidence="3">The sequence shown here is derived from an EMBL/GenBank/DDBJ whole genome shotgun (WGS) entry which is preliminary data.</text>
</comment>
<evidence type="ECO:0000256" key="2">
    <source>
        <dbReference type="SAM" id="SignalP"/>
    </source>
</evidence>
<organism evidence="3 4">
    <name type="scientific">Basidiobolus ranarum</name>
    <dbReference type="NCBI Taxonomy" id="34480"/>
    <lineage>
        <taxon>Eukaryota</taxon>
        <taxon>Fungi</taxon>
        <taxon>Fungi incertae sedis</taxon>
        <taxon>Zoopagomycota</taxon>
        <taxon>Entomophthoromycotina</taxon>
        <taxon>Basidiobolomycetes</taxon>
        <taxon>Basidiobolales</taxon>
        <taxon>Basidiobolaceae</taxon>
        <taxon>Basidiobolus</taxon>
    </lineage>
</organism>
<keyword evidence="4" id="KW-1185">Reference proteome</keyword>
<dbReference type="EMBL" id="JASJQH010000541">
    <property type="protein sequence ID" value="KAK9763869.1"/>
    <property type="molecule type" value="Genomic_DNA"/>
</dbReference>
<keyword evidence="2" id="KW-0732">Signal</keyword>
<evidence type="ECO:0000313" key="4">
    <source>
        <dbReference type="Proteomes" id="UP001479436"/>
    </source>
</evidence>
<feature type="region of interest" description="Disordered" evidence="1">
    <location>
        <begin position="52"/>
        <end position="95"/>
    </location>
</feature>
<dbReference type="Proteomes" id="UP001479436">
    <property type="component" value="Unassembled WGS sequence"/>
</dbReference>
<name>A0ABR2WQX8_9FUNG</name>
<feature type="compositionally biased region" description="Polar residues" evidence="1">
    <location>
        <begin position="55"/>
        <end position="66"/>
    </location>
</feature>
<protein>
    <submittedName>
        <fullName evidence="3">Uncharacterized protein</fullName>
    </submittedName>
</protein>
<sequence>MLPRISITCALLMATLAYGNHLRFAQHGSGDSVASASVSGIGFNPLLDFGHGIKDTTTPDDTSNITPDEESEADPNATPEETELRRFEDSTPTDTMECMADPTTGTNLCVSQSSVYLGSEELNGGEKVSDIQLTDEPNIDRPDTKDTANPDNTSDIAADGESIVNSIVTPETAGAITETLTKLLSPRKRL</sequence>
<proteinExistence type="predicted"/>
<accession>A0ABR2WQX8</accession>
<feature type="signal peptide" evidence="2">
    <location>
        <begin position="1"/>
        <end position="19"/>
    </location>
</feature>
<evidence type="ECO:0000313" key="3">
    <source>
        <dbReference type="EMBL" id="KAK9763869.1"/>
    </source>
</evidence>
<feature type="chain" id="PRO_5045832801" evidence="2">
    <location>
        <begin position="20"/>
        <end position="190"/>
    </location>
</feature>
<reference evidence="3 4" key="1">
    <citation type="submission" date="2023-04" db="EMBL/GenBank/DDBJ databases">
        <title>Genome of Basidiobolus ranarum AG-B5.</title>
        <authorList>
            <person name="Stajich J.E."/>
            <person name="Carter-House D."/>
            <person name="Gryganskyi A."/>
        </authorList>
    </citation>
    <scope>NUCLEOTIDE SEQUENCE [LARGE SCALE GENOMIC DNA]</scope>
    <source>
        <strain evidence="3 4">AG-B5</strain>
    </source>
</reference>
<feature type="region of interest" description="Disordered" evidence="1">
    <location>
        <begin position="135"/>
        <end position="163"/>
    </location>
</feature>
<evidence type="ECO:0000256" key="1">
    <source>
        <dbReference type="SAM" id="MobiDB-lite"/>
    </source>
</evidence>
<gene>
    <name evidence="3" type="ORF">K7432_009108</name>
</gene>
<feature type="compositionally biased region" description="Basic and acidic residues" evidence="1">
    <location>
        <begin position="138"/>
        <end position="148"/>
    </location>
</feature>